<gene>
    <name evidence="2" type="ORF">ElyMa_003728600</name>
</gene>
<comment type="caution">
    <text evidence="2">The sequence shown here is derived from an EMBL/GenBank/DDBJ whole genome shotgun (WGS) entry which is preliminary data.</text>
</comment>
<protein>
    <submittedName>
        <fullName evidence="2">Ankyrin repeat-containing protein</fullName>
    </submittedName>
</protein>
<dbReference type="PROSITE" id="PS50088">
    <property type="entry name" value="ANK_REPEAT"/>
    <property type="match status" value="2"/>
</dbReference>
<feature type="repeat" description="ANK" evidence="1">
    <location>
        <begin position="81"/>
        <end position="113"/>
    </location>
</feature>
<accession>A0AAV4F5N7</accession>
<keyword evidence="1" id="KW-0040">ANK repeat</keyword>
<dbReference type="Gene3D" id="1.25.40.20">
    <property type="entry name" value="Ankyrin repeat-containing domain"/>
    <property type="match status" value="2"/>
</dbReference>
<dbReference type="EMBL" id="BMAT01007642">
    <property type="protein sequence ID" value="GFR68310.1"/>
    <property type="molecule type" value="Genomic_DNA"/>
</dbReference>
<evidence type="ECO:0000313" key="2">
    <source>
        <dbReference type="EMBL" id="GFR68310.1"/>
    </source>
</evidence>
<dbReference type="InterPro" id="IPR036770">
    <property type="entry name" value="Ankyrin_rpt-contain_sf"/>
</dbReference>
<name>A0AAV4F5N7_9GAST</name>
<feature type="repeat" description="ANK" evidence="1">
    <location>
        <begin position="187"/>
        <end position="219"/>
    </location>
</feature>
<organism evidence="2 3">
    <name type="scientific">Elysia marginata</name>
    <dbReference type="NCBI Taxonomy" id="1093978"/>
    <lineage>
        <taxon>Eukaryota</taxon>
        <taxon>Metazoa</taxon>
        <taxon>Spiralia</taxon>
        <taxon>Lophotrochozoa</taxon>
        <taxon>Mollusca</taxon>
        <taxon>Gastropoda</taxon>
        <taxon>Heterobranchia</taxon>
        <taxon>Euthyneura</taxon>
        <taxon>Panpulmonata</taxon>
        <taxon>Sacoglossa</taxon>
        <taxon>Placobranchoidea</taxon>
        <taxon>Plakobranchidae</taxon>
        <taxon>Elysia</taxon>
    </lineage>
</organism>
<sequence>MGNSSLSKACYNKEINDVKNLLASGTCSINGDVSGRDPPIIFCLCSYRKGDEEDKKSCEILKLLVGYGANVNIQVQTEWLTGVTAAIAAARRGYLRCLQFLVESGADLRIASHRGDTALIVASEEGGVDCVKYLTEHMSVPMLNLQNEHGKTALIVLAACGGKGSNYYICFQHIVKAGADLEIADNDGDTALTVALRHDFEKGAHFLLEKGALVNTVNHSGQTPLSLALTVSRTRAMSIKILQRGLDSTLSRLDQFSLHASIMKLGSKNVVRELVMNGFPPLDLLCQKYFSPHSFHKFCYLPPTHISPLAVAILSIQPDIAKYLIANRFFTRFDIVELCWDPKIRQSIQERTSSGDGPQSKERQCLVILDFLSRNPQSLRDLCLITVSLALSQDFARNPNHSPDSQKCKERWTPRPTFRERVDDLLIPPSMKRELLHQTSYSNVCCSSWSLINLAESE</sequence>
<keyword evidence="3" id="KW-1185">Reference proteome</keyword>
<dbReference type="Proteomes" id="UP000762676">
    <property type="component" value="Unassembled WGS sequence"/>
</dbReference>
<dbReference type="SMART" id="SM00248">
    <property type="entry name" value="ANK"/>
    <property type="match status" value="7"/>
</dbReference>
<dbReference type="InterPro" id="IPR002110">
    <property type="entry name" value="Ankyrin_rpt"/>
</dbReference>
<dbReference type="InterPro" id="IPR051616">
    <property type="entry name" value="Cul2-RING_E3_ligase_SR"/>
</dbReference>
<dbReference type="SUPFAM" id="SSF48403">
    <property type="entry name" value="Ankyrin repeat"/>
    <property type="match status" value="1"/>
</dbReference>
<proteinExistence type="predicted"/>
<evidence type="ECO:0000313" key="3">
    <source>
        <dbReference type="Proteomes" id="UP000762676"/>
    </source>
</evidence>
<dbReference type="PANTHER" id="PTHR46224:SF64">
    <property type="entry name" value="IQ MOTIF AND ANKYRIN REPEAT DOMAIN-CONTAINING PROTEIN 1"/>
    <property type="match status" value="1"/>
</dbReference>
<dbReference type="PANTHER" id="PTHR46224">
    <property type="entry name" value="ANKYRIN REPEAT FAMILY PROTEIN"/>
    <property type="match status" value="1"/>
</dbReference>
<dbReference type="Pfam" id="PF12796">
    <property type="entry name" value="Ank_2"/>
    <property type="match status" value="2"/>
</dbReference>
<evidence type="ECO:0000256" key="1">
    <source>
        <dbReference type="PROSITE-ProRule" id="PRU00023"/>
    </source>
</evidence>
<reference evidence="2 3" key="1">
    <citation type="journal article" date="2021" name="Elife">
        <title>Chloroplast acquisition without the gene transfer in kleptoplastic sea slugs, Plakobranchus ocellatus.</title>
        <authorList>
            <person name="Maeda T."/>
            <person name="Takahashi S."/>
            <person name="Yoshida T."/>
            <person name="Shimamura S."/>
            <person name="Takaki Y."/>
            <person name="Nagai Y."/>
            <person name="Toyoda A."/>
            <person name="Suzuki Y."/>
            <person name="Arimoto A."/>
            <person name="Ishii H."/>
            <person name="Satoh N."/>
            <person name="Nishiyama T."/>
            <person name="Hasebe M."/>
            <person name="Maruyama T."/>
            <person name="Minagawa J."/>
            <person name="Obokata J."/>
            <person name="Shigenobu S."/>
        </authorList>
    </citation>
    <scope>NUCLEOTIDE SEQUENCE [LARGE SCALE GENOMIC DNA]</scope>
</reference>
<dbReference type="AlphaFoldDB" id="A0AAV4F5N7"/>